<sequence length="288" mass="32216">MTGLFSEKLPQPNGNGSLKTWLQADAYAKRILLGSTTANPWETVSGYVMWFAQAQNLIKSHVGVISIAEVFDRHIEKEGGLESKLGNRKKAKVAIRRLIELEDARSLINEVLTAVLDQVTQPIVVSMPSPKAWLYHATQLAGLDTQDIIDEDIEDAAAYITDLLRALSSHQLAGVLLEEMTDDPQWSDSQVQYYRPLLNIAQHYRWSMVLRLPHDASISSDISQYLDAVIGNIRSNEKISTGVDVSLQFNQELELPVLYSGEFYFIEIDENSLPEKVTEKVCAIQKAA</sequence>
<dbReference type="OrthoDB" id="9130284at2"/>
<accession>A0A1Z9YXE7</accession>
<name>A0A1Z9YXE7_9GAMM</name>
<organism evidence="1 2">
    <name type="scientific">Acinetobacter populi</name>
    <dbReference type="NCBI Taxonomy" id="1582270"/>
    <lineage>
        <taxon>Bacteria</taxon>
        <taxon>Pseudomonadati</taxon>
        <taxon>Pseudomonadota</taxon>
        <taxon>Gammaproteobacteria</taxon>
        <taxon>Moraxellales</taxon>
        <taxon>Moraxellaceae</taxon>
        <taxon>Acinetobacter</taxon>
    </lineage>
</organism>
<comment type="caution">
    <text evidence="1">The sequence shown here is derived from an EMBL/GenBank/DDBJ whole genome shotgun (WGS) entry which is preliminary data.</text>
</comment>
<gene>
    <name evidence="1" type="ORF">CAP51_09260</name>
</gene>
<evidence type="ECO:0000313" key="1">
    <source>
        <dbReference type="EMBL" id="OUY06877.1"/>
    </source>
</evidence>
<dbReference type="EMBL" id="NEXX01000003">
    <property type="protein sequence ID" value="OUY06877.1"/>
    <property type="molecule type" value="Genomic_DNA"/>
</dbReference>
<evidence type="ECO:0000313" key="2">
    <source>
        <dbReference type="Proteomes" id="UP000196536"/>
    </source>
</evidence>
<dbReference type="RefSeq" id="WP_087620482.1">
    <property type="nucleotide sequence ID" value="NZ_NEXX01000003.1"/>
</dbReference>
<dbReference type="AlphaFoldDB" id="A0A1Z9YXE7"/>
<reference evidence="1 2" key="1">
    <citation type="submission" date="2017-05" db="EMBL/GenBank/DDBJ databases">
        <title>Acinetobacter populi ANC 5415 (= PBJ7), whole genome shotgun sequencing project.</title>
        <authorList>
            <person name="Nemec A."/>
            <person name="Radolfova-Krizova L."/>
        </authorList>
    </citation>
    <scope>NUCLEOTIDE SEQUENCE [LARGE SCALE GENOMIC DNA]</scope>
    <source>
        <strain evidence="1 2">PBJ7</strain>
    </source>
</reference>
<dbReference type="Proteomes" id="UP000196536">
    <property type="component" value="Unassembled WGS sequence"/>
</dbReference>
<proteinExistence type="predicted"/>
<keyword evidence="2" id="KW-1185">Reference proteome</keyword>
<protein>
    <submittedName>
        <fullName evidence="1">Uncharacterized protein</fullName>
    </submittedName>
</protein>